<dbReference type="Gene3D" id="3.40.50.2300">
    <property type="match status" value="1"/>
</dbReference>
<dbReference type="InterPro" id="IPR025662">
    <property type="entry name" value="Sigma_54_int_dom_ATP-bd_1"/>
</dbReference>
<evidence type="ECO:0000259" key="7">
    <source>
        <dbReference type="PROSITE" id="PS50045"/>
    </source>
</evidence>
<keyword evidence="2" id="KW-0067">ATP-binding</keyword>
<dbReference type="AlphaFoldDB" id="A0A2T6C7W5"/>
<evidence type="ECO:0000256" key="1">
    <source>
        <dbReference type="ARBA" id="ARBA00022741"/>
    </source>
</evidence>
<dbReference type="Proteomes" id="UP000244240">
    <property type="component" value="Unassembled WGS sequence"/>
</dbReference>
<dbReference type="EMBL" id="QBKR01000003">
    <property type="protein sequence ID" value="PTX64395.1"/>
    <property type="molecule type" value="Genomic_DNA"/>
</dbReference>
<dbReference type="FunFam" id="3.40.50.300:FF:000006">
    <property type="entry name" value="DNA-binding transcriptional regulator NtrC"/>
    <property type="match status" value="1"/>
</dbReference>
<dbReference type="PANTHER" id="PTHR32071">
    <property type="entry name" value="TRANSCRIPTIONAL REGULATORY PROTEIN"/>
    <property type="match status" value="1"/>
</dbReference>
<feature type="modified residue" description="4-aspartylphosphate" evidence="6">
    <location>
        <position position="52"/>
    </location>
</feature>
<proteinExistence type="predicted"/>
<dbReference type="GO" id="GO:0043565">
    <property type="term" value="F:sequence-specific DNA binding"/>
    <property type="evidence" value="ECO:0007669"/>
    <property type="project" value="InterPro"/>
</dbReference>
<evidence type="ECO:0000256" key="6">
    <source>
        <dbReference type="PROSITE-ProRule" id="PRU00169"/>
    </source>
</evidence>
<reference evidence="9 10" key="1">
    <citation type="submission" date="2018-04" db="EMBL/GenBank/DDBJ databases">
        <title>Genomic Encyclopedia of Archaeal and Bacterial Type Strains, Phase II (KMG-II): from individual species to whole genera.</title>
        <authorList>
            <person name="Goeker M."/>
        </authorList>
    </citation>
    <scope>NUCLEOTIDE SEQUENCE [LARGE SCALE GENOMIC DNA]</scope>
    <source>
        <strain evidence="9 10">DSM 45787</strain>
    </source>
</reference>
<dbReference type="InterPro" id="IPR003593">
    <property type="entry name" value="AAA+_ATPase"/>
</dbReference>
<dbReference type="PROSITE" id="PS50110">
    <property type="entry name" value="RESPONSE_REGULATORY"/>
    <property type="match status" value="1"/>
</dbReference>
<dbReference type="SMART" id="SM00448">
    <property type="entry name" value="REC"/>
    <property type="match status" value="1"/>
</dbReference>
<dbReference type="Pfam" id="PF00072">
    <property type="entry name" value="Response_reg"/>
    <property type="match status" value="1"/>
</dbReference>
<dbReference type="InterPro" id="IPR001789">
    <property type="entry name" value="Sig_transdc_resp-reg_receiver"/>
</dbReference>
<evidence type="ECO:0000256" key="2">
    <source>
        <dbReference type="ARBA" id="ARBA00022840"/>
    </source>
</evidence>
<dbReference type="Pfam" id="PF02954">
    <property type="entry name" value="HTH_8"/>
    <property type="match status" value="1"/>
</dbReference>
<comment type="caution">
    <text evidence="9">The sequence shown here is derived from an EMBL/GenBank/DDBJ whole genome shotgun (WGS) entry which is preliminary data.</text>
</comment>
<dbReference type="PROSITE" id="PS00675">
    <property type="entry name" value="SIGMA54_INTERACT_1"/>
    <property type="match status" value="1"/>
</dbReference>
<dbReference type="SMART" id="SM00382">
    <property type="entry name" value="AAA"/>
    <property type="match status" value="1"/>
</dbReference>
<evidence type="ECO:0000256" key="4">
    <source>
        <dbReference type="ARBA" id="ARBA00023125"/>
    </source>
</evidence>
<dbReference type="Gene3D" id="1.10.10.60">
    <property type="entry name" value="Homeodomain-like"/>
    <property type="match status" value="1"/>
</dbReference>
<organism evidence="9 10">
    <name type="scientific">Melghirimyces profundicolus</name>
    <dbReference type="NCBI Taxonomy" id="1242148"/>
    <lineage>
        <taxon>Bacteria</taxon>
        <taxon>Bacillati</taxon>
        <taxon>Bacillota</taxon>
        <taxon>Bacilli</taxon>
        <taxon>Bacillales</taxon>
        <taxon>Thermoactinomycetaceae</taxon>
        <taxon>Melghirimyces</taxon>
    </lineage>
</organism>
<dbReference type="PRINTS" id="PR01590">
    <property type="entry name" value="HTHFIS"/>
</dbReference>
<keyword evidence="10" id="KW-1185">Reference proteome</keyword>
<dbReference type="InterPro" id="IPR002078">
    <property type="entry name" value="Sigma_54_int"/>
</dbReference>
<evidence type="ECO:0000313" key="10">
    <source>
        <dbReference type="Proteomes" id="UP000244240"/>
    </source>
</evidence>
<dbReference type="Gene3D" id="3.40.50.300">
    <property type="entry name" value="P-loop containing nucleotide triphosphate hydrolases"/>
    <property type="match status" value="1"/>
</dbReference>
<keyword evidence="3" id="KW-0805">Transcription regulation</keyword>
<dbReference type="CDD" id="cd00009">
    <property type="entry name" value="AAA"/>
    <property type="match status" value="1"/>
</dbReference>
<dbReference type="Pfam" id="PF25601">
    <property type="entry name" value="AAA_lid_14"/>
    <property type="match status" value="1"/>
</dbReference>
<dbReference type="InterPro" id="IPR058031">
    <property type="entry name" value="AAA_lid_NorR"/>
</dbReference>
<accession>A0A2T6C7W5</accession>
<dbReference type="GO" id="GO:0005524">
    <property type="term" value="F:ATP binding"/>
    <property type="evidence" value="ECO:0007669"/>
    <property type="project" value="UniProtKB-KW"/>
</dbReference>
<evidence type="ECO:0000259" key="8">
    <source>
        <dbReference type="PROSITE" id="PS50110"/>
    </source>
</evidence>
<keyword evidence="4" id="KW-0238">DNA-binding</keyword>
<protein>
    <submittedName>
        <fullName evidence="9">Two-component system NtrC family response regulator/two-component system response regulator AtoC</fullName>
    </submittedName>
</protein>
<dbReference type="InterPro" id="IPR025943">
    <property type="entry name" value="Sigma_54_int_dom_ATP-bd_2"/>
</dbReference>
<dbReference type="OrthoDB" id="9771372at2"/>
<dbReference type="InterPro" id="IPR009057">
    <property type="entry name" value="Homeodomain-like_sf"/>
</dbReference>
<dbReference type="PROSITE" id="PS50045">
    <property type="entry name" value="SIGMA54_INTERACT_4"/>
    <property type="match status" value="1"/>
</dbReference>
<dbReference type="SUPFAM" id="SSF52172">
    <property type="entry name" value="CheY-like"/>
    <property type="match status" value="1"/>
</dbReference>
<keyword evidence="6" id="KW-0597">Phosphoprotein</keyword>
<feature type="domain" description="Response regulatory" evidence="8">
    <location>
        <begin position="3"/>
        <end position="117"/>
    </location>
</feature>
<evidence type="ECO:0000256" key="3">
    <source>
        <dbReference type="ARBA" id="ARBA00023015"/>
    </source>
</evidence>
<gene>
    <name evidence="9" type="ORF">C8P63_103181</name>
</gene>
<dbReference type="GO" id="GO:0006355">
    <property type="term" value="P:regulation of DNA-templated transcription"/>
    <property type="evidence" value="ECO:0007669"/>
    <property type="project" value="InterPro"/>
</dbReference>
<dbReference type="SUPFAM" id="SSF46689">
    <property type="entry name" value="Homeodomain-like"/>
    <property type="match status" value="1"/>
</dbReference>
<dbReference type="Gene3D" id="1.10.8.60">
    <property type="match status" value="1"/>
</dbReference>
<feature type="domain" description="Sigma-54 factor interaction" evidence="7">
    <location>
        <begin position="142"/>
        <end position="370"/>
    </location>
</feature>
<dbReference type="SUPFAM" id="SSF52540">
    <property type="entry name" value="P-loop containing nucleoside triphosphate hydrolases"/>
    <property type="match status" value="1"/>
</dbReference>
<dbReference type="RefSeq" id="WP_108021945.1">
    <property type="nucleotide sequence ID" value="NZ_QBKR01000003.1"/>
</dbReference>
<dbReference type="PROSITE" id="PS00676">
    <property type="entry name" value="SIGMA54_INTERACT_2"/>
    <property type="match status" value="1"/>
</dbReference>
<evidence type="ECO:0000313" key="9">
    <source>
        <dbReference type="EMBL" id="PTX64395.1"/>
    </source>
</evidence>
<keyword evidence="5" id="KW-0804">Transcription</keyword>
<dbReference type="InterPro" id="IPR011006">
    <property type="entry name" value="CheY-like_superfamily"/>
</dbReference>
<evidence type="ECO:0000256" key="5">
    <source>
        <dbReference type="ARBA" id="ARBA00023163"/>
    </source>
</evidence>
<keyword evidence="1" id="KW-0547">Nucleotide-binding</keyword>
<dbReference type="Pfam" id="PF00158">
    <property type="entry name" value="Sigma54_activat"/>
    <property type="match status" value="1"/>
</dbReference>
<dbReference type="InterPro" id="IPR027417">
    <property type="entry name" value="P-loop_NTPase"/>
</dbReference>
<dbReference type="InterPro" id="IPR002197">
    <property type="entry name" value="HTH_Fis"/>
</dbReference>
<dbReference type="InterPro" id="IPR025944">
    <property type="entry name" value="Sigma_54_int_dom_CS"/>
</dbReference>
<dbReference type="GO" id="GO:0000160">
    <property type="term" value="P:phosphorelay signal transduction system"/>
    <property type="evidence" value="ECO:0007669"/>
    <property type="project" value="InterPro"/>
</dbReference>
<sequence>MNTLLFVDDEIQLLRILASSFRKKGYEVHTAFNGGEARKKLIKTKADIIFLDLKLPDTTGIDLLQEFVPLYPEKLFVIMTAYSDVESAVTAMKAGAFDYIVKPAKLDEMQVVIDKATEWLKMKRENVYLKETLQQIQSEGNVIGVSSSMKRIFEMVERAANTNATILLEGESGTGKSLIARMVHQLSEREKKPFISVNCAAIPEQLLESELFGYEKGSFTGAHSSRKGKFAAAHEGTIFLDEIGEIPPSLQGKLLQVIQEKSFMRLGSNTLEKVDVRIIAATNRDLKKRVEEGAFREDLYYRLNIVDIYVPPLRERKEDIPILIETFLEKNRTKYNKSFHLSSELRNILIDYDWPGNVRELENAVERAAVLCSGNQLSIDDFPPEIKHIKQKENQEIPDQWHPSLSLPEHLEQLEKQLILSALEQSSGQITGAARILSISKQRLLYKMNKYSIR</sequence>
<name>A0A2T6C7W5_9BACL</name>
<dbReference type="PROSITE" id="PS00688">
    <property type="entry name" value="SIGMA54_INTERACT_3"/>
    <property type="match status" value="1"/>
</dbReference>